<dbReference type="CDD" id="cd06170">
    <property type="entry name" value="LuxR_C_like"/>
    <property type="match status" value="1"/>
</dbReference>
<dbReference type="InterPro" id="IPR005143">
    <property type="entry name" value="TF_LuxR_autoind-bd_dom"/>
</dbReference>
<evidence type="ECO:0000259" key="4">
    <source>
        <dbReference type="PROSITE" id="PS50043"/>
    </source>
</evidence>
<dbReference type="InterPro" id="IPR036693">
    <property type="entry name" value="TF_LuxR_autoind-bd_dom_sf"/>
</dbReference>
<dbReference type="RefSeq" id="WP_222990381.1">
    <property type="nucleotide sequence ID" value="NZ_JAINVV010000005.1"/>
</dbReference>
<gene>
    <name evidence="5" type="ORF">K7G82_13240</name>
</gene>
<dbReference type="InterPro" id="IPR016032">
    <property type="entry name" value="Sig_transdc_resp-reg_C-effctor"/>
</dbReference>
<reference evidence="5 6" key="1">
    <citation type="submission" date="2021-08" db="EMBL/GenBank/DDBJ databases">
        <authorList>
            <person name="Tuo L."/>
        </authorList>
    </citation>
    <scope>NUCLEOTIDE SEQUENCE [LARGE SCALE GENOMIC DNA]</scope>
    <source>
        <strain evidence="5 6">JCM 31229</strain>
    </source>
</reference>
<evidence type="ECO:0000313" key="6">
    <source>
        <dbReference type="Proteomes" id="UP000706039"/>
    </source>
</evidence>
<name>A0ABS7PQL3_9SPHN</name>
<dbReference type="PANTHER" id="PTHR44688:SF16">
    <property type="entry name" value="DNA-BINDING TRANSCRIPTIONAL ACTIVATOR DEVR_DOSR"/>
    <property type="match status" value="1"/>
</dbReference>
<dbReference type="Pfam" id="PF00196">
    <property type="entry name" value="GerE"/>
    <property type="match status" value="1"/>
</dbReference>
<dbReference type="PROSITE" id="PS00622">
    <property type="entry name" value="HTH_LUXR_1"/>
    <property type="match status" value="1"/>
</dbReference>
<dbReference type="Proteomes" id="UP000706039">
    <property type="component" value="Unassembled WGS sequence"/>
</dbReference>
<dbReference type="PROSITE" id="PS50043">
    <property type="entry name" value="HTH_LUXR_2"/>
    <property type="match status" value="1"/>
</dbReference>
<evidence type="ECO:0000256" key="3">
    <source>
        <dbReference type="ARBA" id="ARBA00023163"/>
    </source>
</evidence>
<dbReference type="PRINTS" id="PR00038">
    <property type="entry name" value="HTHLUXR"/>
</dbReference>
<proteinExistence type="predicted"/>
<dbReference type="Pfam" id="PF03472">
    <property type="entry name" value="Autoind_bind"/>
    <property type="match status" value="1"/>
</dbReference>
<dbReference type="SUPFAM" id="SSF75516">
    <property type="entry name" value="Pheromone-binding domain of LuxR-like quorum-sensing transcription factors"/>
    <property type="match status" value="1"/>
</dbReference>
<feature type="domain" description="HTH luxR-type" evidence="4">
    <location>
        <begin position="169"/>
        <end position="234"/>
    </location>
</feature>
<accession>A0ABS7PQL3</accession>
<keyword evidence="6" id="KW-1185">Reference proteome</keyword>
<dbReference type="SMART" id="SM00421">
    <property type="entry name" value="HTH_LUXR"/>
    <property type="match status" value="1"/>
</dbReference>
<organism evidence="5 6">
    <name type="scientific">Sphingomonas colocasiae</name>
    <dbReference type="NCBI Taxonomy" id="1848973"/>
    <lineage>
        <taxon>Bacteria</taxon>
        <taxon>Pseudomonadati</taxon>
        <taxon>Pseudomonadota</taxon>
        <taxon>Alphaproteobacteria</taxon>
        <taxon>Sphingomonadales</taxon>
        <taxon>Sphingomonadaceae</taxon>
        <taxon>Sphingomonas</taxon>
    </lineage>
</organism>
<keyword evidence="2" id="KW-0238">DNA-binding</keyword>
<evidence type="ECO:0000256" key="1">
    <source>
        <dbReference type="ARBA" id="ARBA00023015"/>
    </source>
</evidence>
<protein>
    <submittedName>
        <fullName evidence="5">LuxR family transcriptional regulator</fullName>
    </submittedName>
</protein>
<dbReference type="InterPro" id="IPR036388">
    <property type="entry name" value="WH-like_DNA-bd_sf"/>
</dbReference>
<dbReference type="Gene3D" id="1.10.10.10">
    <property type="entry name" value="Winged helix-like DNA-binding domain superfamily/Winged helix DNA-binding domain"/>
    <property type="match status" value="1"/>
</dbReference>
<evidence type="ECO:0000313" key="5">
    <source>
        <dbReference type="EMBL" id="MBY8823264.1"/>
    </source>
</evidence>
<sequence>MPVITAAMDFARTMSQVRTRQALADALEEACQRVGMRYFALSHHVDFTADTGLRLHNYPDGWEQWYDANRLGITDPVHRASHHAIGGFYWRDIPDLIPLLPSDALLLERGRRVGLGEGITVPAHIPGEAKGSCSFVAAKGETPPESILLWAQSVGGLAFGGARKILRGRKRPLARVSERQRECIALAGRGMTNKQIARMLGIGEQTVVEHFRAARARLEVNSRTELVISLLVSGELCIDDLTIVLPSRARKR</sequence>
<comment type="caution">
    <text evidence="5">The sequence shown here is derived from an EMBL/GenBank/DDBJ whole genome shotgun (WGS) entry which is preliminary data.</text>
</comment>
<dbReference type="InterPro" id="IPR000792">
    <property type="entry name" value="Tscrpt_reg_LuxR_C"/>
</dbReference>
<dbReference type="EMBL" id="JAINVV010000005">
    <property type="protein sequence ID" value="MBY8823264.1"/>
    <property type="molecule type" value="Genomic_DNA"/>
</dbReference>
<keyword evidence="3" id="KW-0804">Transcription</keyword>
<dbReference type="SUPFAM" id="SSF46894">
    <property type="entry name" value="C-terminal effector domain of the bipartite response regulators"/>
    <property type="match status" value="1"/>
</dbReference>
<dbReference type="Gene3D" id="3.30.450.80">
    <property type="entry name" value="Transcription factor LuxR-like, autoinducer-binding domain"/>
    <property type="match status" value="1"/>
</dbReference>
<dbReference type="PANTHER" id="PTHR44688">
    <property type="entry name" value="DNA-BINDING TRANSCRIPTIONAL ACTIVATOR DEVR_DOSR"/>
    <property type="match status" value="1"/>
</dbReference>
<keyword evidence="1" id="KW-0805">Transcription regulation</keyword>
<evidence type="ECO:0000256" key="2">
    <source>
        <dbReference type="ARBA" id="ARBA00023125"/>
    </source>
</evidence>